<accession>A0A1R4JXY3</accession>
<dbReference type="InterPro" id="IPR001207">
    <property type="entry name" value="Transposase_mutator"/>
</dbReference>
<evidence type="ECO:0000256" key="1">
    <source>
        <dbReference type="ARBA" id="ARBA00002190"/>
    </source>
</evidence>
<dbReference type="GO" id="GO:0003677">
    <property type="term" value="F:DNA binding"/>
    <property type="evidence" value="ECO:0007669"/>
    <property type="project" value="UniProtKB-UniRule"/>
</dbReference>
<evidence type="ECO:0000313" key="8">
    <source>
        <dbReference type="EMBL" id="SJN36842.1"/>
    </source>
</evidence>
<dbReference type="PROSITE" id="PS01007">
    <property type="entry name" value="TRANSPOSASE_MUTATOR"/>
    <property type="match status" value="1"/>
</dbReference>
<evidence type="ECO:0000256" key="4">
    <source>
        <dbReference type="ARBA" id="ARBA00023125"/>
    </source>
</evidence>
<evidence type="ECO:0000256" key="7">
    <source>
        <dbReference type="SAM" id="MobiDB-lite"/>
    </source>
</evidence>
<keyword evidence="3 6" id="KW-0815">Transposition</keyword>
<dbReference type="AlphaFoldDB" id="A0A1R4JXY3"/>
<dbReference type="NCBIfam" id="NF033543">
    <property type="entry name" value="transpos_IS256"/>
    <property type="match status" value="1"/>
</dbReference>
<evidence type="ECO:0000313" key="9">
    <source>
        <dbReference type="Proteomes" id="UP000188342"/>
    </source>
</evidence>
<proteinExistence type="inferred from homology"/>
<protein>
    <recommendedName>
        <fullName evidence="6">Mutator family transposase</fullName>
    </recommendedName>
</protein>
<sequence length="450" mass="49778">MMTETTTSISSSAVESARLEAVTPTPPSPPDESAELDKAQREAIAQMVRQAKADGIALTGPDGLLKALTAQIVEAALDEELNEHLGYDKHDPLGRGSGNSRNGTRSKTVITDNVGAVEIQVPRDRNGTFEPQLVKKRQRRLSDMDAMVLSLFAKGLTTGEIAAHFAEVYGTSVSKDTISRITDRVVDEMTTWMARPLEPIYAAIFIDAIVVKVRDGQVRNQPYYAAIGVDLEGHKDILGIWPGNGDGESAKFWFACLTELKNRGVKDVFFMVCDGLKGLPDSIGQVFPAAKVQTCLIHLLRNSFGYASKRHWPEIAVNLRPVYEAPTAEAAEAAFEEFAEKWGKAYPAMIRLWRNAWTEFVPFLDYDVEIRKVLCSTNAIESLNARFRRAVRARGHFPNEQAALKTLYLVVRSLDPKGTGQTRWGMRWKPALNAFATTFADRMPTASTTQ</sequence>
<dbReference type="PANTHER" id="PTHR33217:SF8">
    <property type="entry name" value="MUTATOR FAMILY TRANSPOSASE"/>
    <property type="match status" value="1"/>
</dbReference>
<dbReference type="PANTHER" id="PTHR33217">
    <property type="entry name" value="TRANSPOSASE FOR INSERTION SEQUENCE ELEMENT IS1081"/>
    <property type="match status" value="1"/>
</dbReference>
<comment type="similarity">
    <text evidence="2 6">Belongs to the transposase mutator family.</text>
</comment>
<evidence type="ECO:0000256" key="5">
    <source>
        <dbReference type="ARBA" id="ARBA00023172"/>
    </source>
</evidence>
<evidence type="ECO:0000256" key="6">
    <source>
        <dbReference type="RuleBase" id="RU365089"/>
    </source>
</evidence>
<feature type="compositionally biased region" description="Low complexity" evidence="7">
    <location>
        <begin position="1"/>
        <end position="12"/>
    </location>
</feature>
<keyword evidence="5 6" id="KW-0233">DNA recombination</keyword>
<dbReference type="Pfam" id="PF00872">
    <property type="entry name" value="Transposase_mut"/>
    <property type="match status" value="1"/>
</dbReference>
<gene>
    <name evidence="8" type="ORF">FM114_10170</name>
</gene>
<evidence type="ECO:0000256" key="2">
    <source>
        <dbReference type="ARBA" id="ARBA00010961"/>
    </source>
</evidence>
<dbReference type="EMBL" id="FUKQ01000037">
    <property type="protein sequence ID" value="SJN36842.1"/>
    <property type="molecule type" value="Genomic_DNA"/>
</dbReference>
<dbReference type="Proteomes" id="UP000188342">
    <property type="component" value="Unassembled WGS sequence"/>
</dbReference>
<comment type="function">
    <text evidence="1 6">Required for the transposition of the insertion element.</text>
</comment>
<evidence type="ECO:0000256" key="3">
    <source>
        <dbReference type="ARBA" id="ARBA00022578"/>
    </source>
</evidence>
<keyword evidence="9" id="KW-1185">Reference proteome</keyword>
<feature type="region of interest" description="Disordered" evidence="7">
    <location>
        <begin position="1"/>
        <end position="38"/>
    </location>
</feature>
<reference evidence="8 9" key="1">
    <citation type="submission" date="2017-02" db="EMBL/GenBank/DDBJ databases">
        <authorList>
            <person name="Peterson S.W."/>
        </authorList>
    </citation>
    <scope>NUCLEOTIDE SEQUENCE [LARGE SCALE GENOMIC DNA]</scope>
    <source>
        <strain evidence="8 9">LSP_Lj1</strain>
    </source>
</reference>
<dbReference type="GO" id="GO:0006313">
    <property type="term" value="P:DNA transposition"/>
    <property type="evidence" value="ECO:0007669"/>
    <property type="project" value="UniProtKB-UniRule"/>
</dbReference>
<keyword evidence="6" id="KW-0814">Transposable element</keyword>
<name>A0A1R4JXY3_9ACTN</name>
<keyword evidence="4 6" id="KW-0238">DNA-binding</keyword>
<organism evidence="8 9">
    <name type="scientific">Luteococcus japonicus LSP_Lj1</name>
    <dbReference type="NCBI Taxonomy" id="1255658"/>
    <lineage>
        <taxon>Bacteria</taxon>
        <taxon>Bacillati</taxon>
        <taxon>Actinomycetota</taxon>
        <taxon>Actinomycetes</taxon>
        <taxon>Propionibacteriales</taxon>
        <taxon>Propionibacteriaceae</taxon>
        <taxon>Luteococcus</taxon>
    </lineage>
</organism>
<feature type="region of interest" description="Disordered" evidence="7">
    <location>
        <begin position="87"/>
        <end position="106"/>
    </location>
</feature>
<dbReference type="GO" id="GO:0004803">
    <property type="term" value="F:transposase activity"/>
    <property type="evidence" value="ECO:0007669"/>
    <property type="project" value="UniProtKB-UniRule"/>
</dbReference>